<evidence type="ECO:0000256" key="2">
    <source>
        <dbReference type="ARBA" id="ARBA00022692"/>
    </source>
</evidence>
<dbReference type="RefSeq" id="XP_033443013.1">
    <property type="nucleotide sequence ID" value="XM_033597311.1"/>
</dbReference>
<dbReference type="PANTHER" id="PTHR23241:SF106">
    <property type="entry name" value="DUF4149 DOMAIN-CONTAINING PROTEIN"/>
    <property type="match status" value="1"/>
</dbReference>
<feature type="transmembrane region" description="Helical" evidence="5">
    <location>
        <begin position="94"/>
        <end position="115"/>
    </location>
</feature>
<feature type="domain" description="TMEM205-like" evidence="6">
    <location>
        <begin position="15"/>
        <end position="126"/>
    </location>
</feature>
<protein>
    <recommendedName>
        <fullName evidence="6">TMEM205-like domain-containing protein</fullName>
    </recommendedName>
</protein>
<dbReference type="Pfam" id="PF13664">
    <property type="entry name" value="DUF4149"/>
    <property type="match status" value="1"/>
</dbReference>
<dbReference type="GO" id="GO:0016020">
    <property type="term" value="C:membrane"/>
    <property type="evidence" value="ECO:0007669"/>
    <property type="project" value="UniProtKB-SubCell"/>
</dbReference>
<evidence type="ECO:0000256" key="3">
    <source>
        <dbReference type="ARBA" id="ARBA00022989"/>
    </source>
</evidence>
<evidence type="ECO:0000256" key="1">
    <source>
        <dbReference type="ARBA" id="ARBA00004370"/>
    </source>
</evidence>
<keyword evidence="4 5" id="KW-0472">Membrane</keyword>
<evidence type="ECO:0000313" key="8">
    <source>
        <dbReference type="Proteomes" id="UP000800082"/>
    </source>
</evidence>
<sequence length="188" mass="20631">MASYSFKNPATYHLLSYGTLLGSTLFQSFIAGVVAFKVLPRPQFSTLQKHTFPVYFTLQTVTPLAMLLTYPSGASRLVPYLSSTPVLQSPTDRLNVWLIGTMLVTAVANLVYVGPKTTEIMKIRKHQETRDGKAAYDKGPHSEEMQKLNRKFSILHGISSITNLVGLGAMIWYGAVLGAGLSLQHVAL</sequence>
<evidence type="ECO:0000259" key="6">
    <source>
        <dbReference type="Pfam" id="PF13664"/>
    </source>
</evidence>
<proteinExistence type="predicted"/>
<keyword evidence="3 5" id="KW-1133">Transmembrane helix</keyword>
<dbReference type="EMBL" id="ML979016">
    <property type="protein sequence ID" value="KAF1922760.1"/>
    <property type="molecule type" value="Genomic_DNA"/>
</dbReference>
<evidence type="ECO:0000313" key="7">
    <source>
        <dbReference type="EMBL" id="KAF1922760.1"/>
    </source>
</evidence>
<organism evidence="7 8">
    <name type="scientific">Didymella exigua CBS 183.55</name>
    <dbReference type="NCBI Taxonomy" id="1150837"/>
    <lineage>
        <taxon>Eukaryota</taxon>
        <taxon>Fungi</taxon>
        <taxon>Dikarya</taxon>
        <taxon>Ascomycota</taxon>
        <taxon>Pezizomycotina</taxon>
        <taxon>Dothideomycetes</taxon>
        <taxon>Pleosporomycetidae</taxon>
        <taxon>Pleosporales</taxon>
        <taxon>Pleosporineae</taxon>
        <taxon>Didymellaceae</taxon>
        <taxon>Didymella</taxon>
    </lineage>
</organism>
<gene>
    <name evidence="7" type="ORF">M421DRAFT_77334</name>
</gene>
<feature type="transmembrane region" description="Helical" evidence="5">
    <location>
        <begin position="20"/>
        <end position="40"/>
    </location>
</feature>
<dbReference type="AlphaFoldDB" id="A0A6A5R6C5"/>
<dbReference type="Proteomes" id="UP000800082">
    <property type="component" value="Unassembled WGS sequence"/>
</dbReference>
<dbReference type="PANTHER" id="PTHR23241">
    <property type="entry name" value="LATE EMBRYOGENESIS ABUNDANT PLANTS LEA-RELATED"/>
    <property type="match status" value="1"/>
</dbReference>
<feature type="transmembrane region" description="Helical" evidence="5">
    <location>
        <begin position="154"/>
        <end position="175"/>
    </location>
</feature>
<dbReference type="GeneID" id="54354978"/>
<evidence type="ECO:0000256" key="4">
    <source>
        <dbReference type="ARBA" id="ARBA00023136"/>
    </source>
</evidence>
<name>A0A6A5R6C5_9PLEO</name>
<comment type="subcellular location">
    <subcellularLocation>
        <location evidence="1">Membrane</location>
    </subcellularLocation>
</comment>
<keyword evidence="2 5" id="KW-0812">Transmembrane</keyword>
<reference evidence="7" key="1">
    <citation type="journal article" date="2020" name="Stud. Mycol.">
        <title>101 Dothideomycetes genomes: a test case for predicting lifestyles and emergence of pathogens.</title>
        <authorList>
            <person name="Haridas S."/>
            <person name="Albert R."/>
            <person name="Binder M."/>
            <person name="Bloem J."/>
            <person name="Labutti K."/>
            <person name="Salamov A."/>
            <person name="Andreopoulos B."/>
            <person name="Baker S."/>
            <person name="Barry K."/>
            <person name="Bills G."/>
            <person name="Bluhm B."/>
            <person name="Cannon C."/>
            <person name="Castanera R."/>
            <person name="Culley D."/>
            <person name="Daum C."/>
            <person name="Ezra D."/>
            <person name="Gonzalez J."/>
            <person name="Henrissat B."/>
            <person name="Kuo A."/>
            <person name="Liang C."/>
            <person name="Lipzen A."/>
            <person name="Lutzoni F."/>
            <person name="Magnuson J."/>
            <person name="Mondo S."/>
            <person name="Nolan M."/>
            <person name="Ohm R."/>
            <person name="Pangilinan J."/>
            <person name="Park H.-J."/>
            <person name="Ramirez L."/>
            <person name="Alfaro M."/>
            <person name="Sun H."/>
            <person name="Tritt A."/>
            <person name="Yoshinaga Y."/>
            <person name="Zwiers L.-H."/>
            <person name="Turgeon B."/>
            <person name="Goodwin S."/>
            <person name="Spatafora J."/>
            <person name="Crous P."/>
            <person name="Grigoriev I."/>
        </authorList>
    </citation>
    <scope>NUCLEOTIDE SEQUENCE</scope>
    <source>
        <strain evidence="7">CBS 183.55</strain>
    </source>
</reference>
<keyword evidence="8" id="KW-1185">Reference proteome</keyword>
<feature type="transmembrane region" description="Helical" evidence="5">
    <location>
        <begin position="52"/>
        <end position="74"/>
    </location>
</feature>
<accession>A0A6A5R6C5</accession>
<dbReference type="OrthoDB" id="1641132at2759"/>
<dbReference type="InterPro" id="IPR025423">
    <property type="entry name" value="TMEM205-like"/>
</dbReference>
<evidence type="ECO:0000256" key="5">
    <source>
        <dbReference type="SAM" id="Phobius"/>
    </source>
</evidence>
<dbReference type="InterPro" id="IPR053009">
    <property type="entry name" value="Xanthocillin_Biosynth-Assoc"/>
</dbReference>